<protein>
    <submittedName>
        <fullName evidence="2">Uncharacterized protein</fullName>
    </submittedName>
</protein>
<feature type="transmembrane region" description="Helical" evidence="1">
    <location>
        <begin position="235"/>
        <end position="261"/>
    </location>
</feature>
<proteinExistence type="predicted"/>
<keyword evidence="1" id="KW-0812">Transmembrane</keyword>
<dbReference type="AlphaFoldDB" id="A0A4Z0GQ88"/>
<feature type="transmembrane region" description="Helical" evidence="1">
    <location>
        <begin position="98"/>
        <end position="114"/>
    </location>
</feature>
<name>A0A4Z0GQ88_9BACL</name>
<keyword evidence="1" id="KW-1133">Transmembrane helix</keyword>
<sequence length="271" mass="31908">MATILSIVMYSLNIVFTILQIFKRNKQDRPTNQTSINNYVNGNGNNISNYNQTTSNYQTTNVQIVPAQNNENDEWWKALLIFILVFAVYALFYKFIPLFMSVLLTIVLIVTFFYNKTTSVNRYASIFFSIYALCICFLSFSTLSMPISIEHMIEQVSHSYNWQQPFSSAIQNYLSNVGAFIVKIIFNRNHFLIFYIVARLFALSFMAWRLITYLFPRTYKADLLHWNNLSTPQMVFHLLKNGVAFVFLFFLLHLTIVWPYINYILKMIMHQ</sequence>
<dbReference type="RefSeq" id="WP_135348103.1">
    <property type="nucleotide sequence ID" value="NZ_SRJD01000006.1"/>
</dbReference>
<dbReference type="EMBL" id="SRJD01000006">
    <property type="protein sequence ID" value="TGA98624.1"/>
    <property type="molecule type" value="Genomic_DNA"/>
</dbReference>
<gene>
    <name evidence="2" type="ORF">E4665_07100</name>
</gene>
<accession>A0A4Z0GQ88</accession>
<feature type="transmembrane region" description="Helical" evidence="1">
    <location>
        <begin position="169"/>
        <end position="186"/>
    </location>
</feature>
<reference evidence="2 3" key="1">
    <citation type="journal article" date="2015" name="Int. J. Syst. Evol. Microbiol.">
        <title>Sporolactobacillus shoreae sp. nov. and Sporolactobacillus spathodeae sp. nov., two spore-forming lactic acid bacteria isolated from tree barks in Thailand.</title>
        <authorList>
            <person name="Thamacharoensuk T."/>
            <person name="Kitahara M."/>
            <person name="Ohkuma M."/>
            <person name="Thongchul N."/>
            <person name="Tanasupawat S."/>
        </authorList>
    </citation>
    <scope>NUCLEOTIDE SEQUENCE [LARGE SCALE GENOMIC DNA]</scope>
    <source>
        <strain evidence="2 3">BK92</strain>
    </source>
</reference>
<feature type="transmembrane region" description="Helical" evidence="1">
    <location>
        <begin position="6"/>
        <end position="22"/>
    </location>
</feature>
<evidence type="ECO:0000256" key="1">
    <source>
        <dbReference type="SAM" id="Phobius"/>
    </source>
</evidence>
<dbReference type="Proteomes" id="UP000298347">
    <property type="component" value="Unassembled WGS sequence"/>
</dbReference>
<feature type="transmembrane region" description="Helical" evidence="1">
    <location>
        <begin position="75"/>
        <end position="92"/>
    </location>
</feature>
<keyword evidence="1" id="KW-0472">Membrane</keyword>
<organism evidence="2 3">
    <name type="scientific">Sporolactobacillus shoreae</name>
    <dbReference type="NCBI Taxonomy" id="1465501"/>
    <lineage>
        <taxon>Bacteria</taxon>
        <taxon>Bacillati</taxon>
        <taxon>Bacillota</taxon>
        <taxon>Bacilli</taxon>
        <taxon>Bacillales</taxon>
        <taxon>Sporolactobacillaceae</taxon>
        <taxon>Sporolactobacillus</taxon>
    </lineage>
</organism>
<keyword evidence="3" id="KW-1185">Reference proteome</keyword>
<comment type="caution">
    <text evidence="2">The sequence shown here is derived from an EMBL/GenBank/DDBJ whole genome shotgun (WGS) entry which is preliminary data.</text>
</comment>
<evidence type="ECO:0000313" key="2">
    <source>
        <dbReference type="EMBL" id="TGA98624.1"/>
    </source>
</evidence>
<feature type="transmembrane region" description="Helical" evidence="1">
    <location>
        <begin position="126"/>
        <end position="149"/>
    </location>
</feature>
<evidence type="ECO:0000313" key="3">
    <source>
        <dbReference type="Proteomes" id="UP000298347"/>
    </source>
</evidence>
<feature type="transmembrane region" description="Helical" evidence="1">
    <location>
        <begin position="193"/>
        <end position="215"/>
    </location>
</feature>